<sequence>MEGVPICRLAEWLTTSFVSVLSLKTLYRWKRRFQDFWGKWWMDQRKKWTLEFQEGEGVLSFYRQGISSNEEVQLLLAFFFGENGSVPCKGRLFSMINLRQQFFHR</sequence>
<keyword evidence="2" id="KW-1185">Reference proteome</keyword>
<evidence type="ECO:0000313" key="1">
    <source>
        <dbReference type="EMBL" id="OIJ09413.1"/>
    </source>
</evidence>
<protein>
    <submittedName>
        <fullName evidence="1">Uncharacterized protein</fullName>
    </submittedName>
</protein>
<name>A0A1S2LBK0_9BACI</name>
<proteinExistence type="predicted"/>
<comment type="caution">
    <text evidence="1">The sequence shown here is derived from an EMBL/GenBank/DDBJ whole genome shotgun (WGS) entry which is preliminary data.</text>
</comment>
<organism evidence="1 2">
    <name type="scientific">Anaerobacillus arseniciselenatis</name>
    <dbReference type="NCBI Taxonomy" id="85682"/>
    <lineage>
        <taxon>Bacteria</taxon>
        <taxon>Bacillati</taxon>
        <taxon>Bacillota</taxon>
        <taxon>Bacilli</taxon>
        <taxon>Bacillales</taxon>
        <taxon>Bacillaceae</taxon>
        <taxon>Anaerobacillus</taxon>
    </lineage>
</organism>
<dbReference type="EMBL" id="MLQQ01000044">
    <property type="protein sequence ID" value="OIJ09413.1"/>
    <property type="molecule type" value="Genomic_DNA"/>
</dbReference>
<gene>
    <name evidence="1" type="ORF">BKP35_16285</name>
</gene>
<dbReference type="Proteomes" id="UP000180098">
    <property type="component" value="Unassembled WGS sequence"/>
</dbReference>
<reference evidence="1 2" key="1">
    <citation type="submission" date="2016-10" db="EMBL/GenBank/DDBJ databases">
        <title>Draft genome sequences of four alkaliphilic bacteria belonging to the Anaerobacillus genus.</title>
        <authorList>
            <person name="Bassil N.M."/>
            <person name="Lloyd J.R."/>
        </authorList>
    </citation>
    <scope>NUCLEOTIDE SEQUENCE [LARGE SCALE GENOMIC DNA]</scope>
    <source>
        <strain evidence="1 2">DSM 15340</strain>
    </source>
</reference>
<dbReference type="AlphaFoldDB" id="A0A1S2LBK0"/>
<accession>A0A1S2LBK0</accession>
<evidence type="ECO:0000313" key="2">
    <source>
        <dbReference type="Proteomes" id="UP000180098"/>
    </source>
</evidence>